<dbReference type="RefSeq" id="WP_345523834.1">
    <property type="nucleotide sequence ID" value="NZ_BAABKM010000005.1"/>
</dbReference>
<feature type="domain" description="Mycothiol-dependent maleylpyruvate isomerase metal-binding" evidence="1">
    <location>
        <begin position="12"/>
        <end position="146"/>
    </location>
</feature>
<dbReference type="EMBL" id="BAABKM010000005">
    <property type="protein sequence ID" value="GAA4718930.1"/>
    <property type="molecule type" value="Genomic_DNA"/>
</dbReference>
<keyword evidence="2" id="KW-0413">Isomerase</keyword>
<proteinExistence type="predicted"/>
<dbReference type="NCBIfam" id="TIGR03083">
    <property type="entry name" value="maleylpyruvate isomerase family mycothiol-dependent enzyme"/>
    <property type="match status" value="1"/>
</dbReference>
<dbReference type="InterPro" id="IPR024344">
    <property type="entry name" value="MDMPI_metal-binding"/>
</dbReference>
<dbReference type="Gene3D" id="1.20.120.450">
    <property type="entry name" value="dinb family like domain"/>
    <property type="match status" value="1"/>
</dbReference>
<dbReference type="Proteomes" id="UP001499974">
    <property type="component" value="Unassembled WGS sequence"/>
</dbReference>
<dbReference type="InterPro" id="IPR017517">
    <property type="entry name" value="Maleyloyr_isom"/>
</dbReference>
<name>A0ABP8Y154_9ACTN</name>
<protein>
    <submittedName>
        <fullName evidence="2">Maleylpyruvate isomerase family mycothiol-dependent enzyme</fullName>
    </submittedName>
</protein>
<keyword evidence="3" id="KW-1185">Reference proteome</keyword>
<comment type="caution">
    <text evidence="2">The sequence shown here is derived from an EMBL/GenBank/DDBJ whole genome shotgun (WGS) entry which is preliminary data.</text>
</comment>
<accession>A0ABP8Y154</accession>
<evidence type="ECO:0000313" key="2">
    <source>
        <dbReference type="EMBL" id="GAA4718930.1"/>
    </source>
</evidence>
<reference evidence="3" key="1">
    <citation type="journal article" date="2019" name="Int. J. Syst. Evol. Microbiol.">
        <title>The Global Catalogue of Microorganisms (GCM) 10K type strain sequencing project: providing services to taxonomists for standard genome sequencing and annotation.</title>
        <authorList>
            <consortium name="The Broad Institute Genomics Platform"/>
            <consortium name="The Broad Institute Genome Sequencing Center for Infectious Disease"/>
            <person name="Wu L."/>
            <person name="Ma J."/>
        </authorList>
    </citation>
    <scope>NUCLEOTIDE SEQUENCE [LARGE SCALE GENOMIC DNA]</scope>
    <source>
        <strain evidence="3">JCM 18531</strain>
    </source>
</reference>
<dbReference type="GO" id="GO:0016853">
    <property type="term" value="F:isomerase activity"/>
    <property type="evidence" value="ECO:0007669"/>
    <property type="project" value="UniProtKB-KW"/>
</dbReference>
<evidence type="ECO:0000259" key="1">
    <source>
        <dbReference type="Pfam" id="PF11716"/>
    </source>
</evidence>
<organism evidence="2 3">
    <name type="scientific">Nocardioides conyzicola</name>
    <dbReference type="NCBI Taxonomy" id="1651781"/>
    <lineage>
        <taxon>Bacteria</taxon>
        <taxon>Bacillati</taxon>
        <taxon>Actinomycetota</taxon>
        <taxon>Actinomycetes</taxon>
        <taxon>Propionibacteriales</taxon>
        <taxon>Nocardioidaceae</taxon>
        <taxon>Nocardioides</taxon>
    </lineage>
</organism>
<sequence>MTELVDRAIAALRTNHDALAALVPDLDEGRLTGPSGASEWTVAQALSHLGSGAEISTKPIATAAGLPVEAEDNQSVWARWDGSSPLEQAAGFVEHDSRYLDVVEGLTAEQRADLTVDMGFLPEPVPLVVAVGMRLNEVAAHAWDVRVGLDPAAGIEPESAALLLELYAGPLGFLLGFAAKPDQLAEEARVTVPGGGITVADAVTVTTDLADPTATFTGPAEAAARLLTGRLKPEFTPAGVEVTGNVSLDDLRKVFPGY</sequence>
<evidence type="ECO:0000313" key="3">
    <source>
        <dbReference type="Proteomes" id="UP001499974"/>
    </source>
</evidence>
<dbReference type="Pfam" id="PF11716">
    <property type="entry name" value="MDMPI_N"/>
    <property type="match status" value="1"/>
</dbReference>
<dbReference type="InterPro" id="IPR034660">
    <property type="entry name" value="DinB/YfiT-like"/>
</dbReference>
<gene>
    <name evidence="2" type="ORF">GCM10023349_43690</name>
</gene>
<dbReference type="SUPFAM" id="SSF109854">
    <property type="entry name" value="DinB/YfiT-like putative metalloenzymes"/>
    <property type="match status" value="1"/>
</dbReference>